<accession>A0ACC1J8Z8</accession>
<gene>
    <name evidence="1" type="ORF">FBU59_003274</name>
</gene>
<organism evidence="1 2">
    <name type="scientific">Linderina macrospora</name>
    <dbReference type="NCBI Taxonomy" id="4868"/>
    <lineage>
        <taxon>Eukaryota</taxon>
        <taxon>Fungi</taxon>
        <taxon>Fungi incertae sedis</taxon>
        <taxon>Zoopagomycota</taxon>
        <taxon>Kickxellomycotina</taxon>
        <taxon>Kickxellomycetes</taxon>
        <taxon>Kickxellales</taxon>
        <taxon>Kickxellaceae</taxon>
        <taxon>Linderina</taxon>
    </lineage>
</organism>
<keyword evidence="2" id="KW-1185">Reference proteome</keyword>
<evidence type="ECO:0000313" key="2">
    <source>
        <dbReference type="Proteomes" id="UP001150603"/>
    </source>
</evidence>
<proteinExistence type="predicted"/>
<protein>
    <submittedName>
        <fullName evidence="1">Uncharacterized protein</fullName>
    </submittedName>
</protein>
<name>A0ACC1J8Z8_9FUNG</name>
<evidence type="ECO:0000313" key="1">
    <source>
        <dbReference type="EMBL" id="KAJ1942184.1"/>
    </source>
</evidence>
<comment type="caution">
    <text evidence="1">The sequence shown here is derived from an EMBL/GenBank/DDBJ whole genome shotgun (WGS) entry which is preliminary data.</text>
</comment>
<dbReference type="EMBL" id="JANBPW010002038">
    <property type="protein sequence ID" value="KAJ1942184.1"/>
    <property type="molecule type" value="Genomic_DNA"/>
</dbReference>
<reference evidence="1" key="1">
    <citation type="submission" date="2022-07" db="EMBL/GenBank/DDBJ databases">
        <title>Phylogenomic reconstructions and comparative analyses of Kickxellomycotina fungi.</title>
        <authorList>
            <person name="Reynolds N.K."/>
            <person name="Stajich J.E."/>
            <person name="Barry K."/>
            <person name="Grigoriev I.V."/>
            <person name="Crous P."/>
            <person name="Smith M.E."/>
        </authorList>
    </citation>
    <scope>NUCLEOTIDE SEQUENCE</scope>
    <source>
        <strain evidence="1">NRRL 5244</strain>
    </source>
</reference>
<dbReference type="Proteomes" id="UP001150603">
    <property type="component" value="Unassembled WGS sequence"/>
</dbReference>
<sequence length="96" mass="10655">MNGLTILDEVLVIISLSQERYGLPLVSTDGSDSLTVRFIASISLIHKYISIHIYDEFTHTLLKCFDLLEQLTGLAEQPESTWSDYEASAILPALIG</sequence>